<proteinExistence type="inferred from homology"/>
<organism evidence="9 10">
    <name type="scientific">Microthyrium microscopicum</name>
    <dbReference type="NCBI Taxonomy" id="703497"/>
    <lineage>
        <taxon>Eukaryota</taxon>
        <taxon>Fungi</taxon>
        <taxon>Dikarya</taxon>
        <taxon>Ascomycota</taxon>
        <taxon>Pezizomycotina</taxon>
        <taxon>Dothideomycetes</taxon>
        <taxon>Dothideomycetes incertae sedis</taxon>
        <taxon>Microthyriales</taxon>
        <taxon>Microthyriaceae</taxon>
        <taxon>Microthyrium</taxon>
    </lineage>
</organism>
<dbReference type="GO" id="GO:0003735">
    <property type="term" value="F:structural constituent of ribosome"/>
    <property type="evidence" value="ECO:0007669"/>
    <property type="project" value="InterPro"/>
</dbReference>
<comment type="similarity">
    <text evidence="2">Belongs to the mitochondrion-specific ribosomal protein mL46 family.</text>
</comment>
<evidence type="ECO:0000313" key="10">
    <source>
        <dbReference type="Proteomes" id="UP000799302"/>
    </source>
</evidence>
<dbReference type="OrthoDB" id="414075at2759"/>
<reference evidence="9" key="1">
    <citation type="journal article" date="2020" name="Stud. Mycol.">
        <title>101 Dothideomycetes genomes: a test case for predicting lifestyles and emergence of pathogens.</title>
        <authorList>
            <person name="Haridas S."/>
            <person name="Albert R."/>
            <person name="Binder M."/>
            <person name="Bloem J."/>
            <person name="Labutti K."/>
            <person name="Salamov A."/>
            <person name="Andreopoulos B."/>
            <person name="Baker S."/>
            <person name="Barry K."/>
            <person name="Bills G."/>
            <person name="Bluhm B."/>
            <person name="Cannon C."/>
            <person name="Castanera R."/>
            <person name="Culley D."/>
            <person name="Daum C."/>
            <person name="Ezra D."/>
            <person name="Gonzalez J."/>
            <person name="Henrissat B."/>
            <person name="Kuo A."/>
            <person name="Liang C."/>
            <person name="Lipzen A."/>
            <person name="Lutzoni F."/>
            <person name="Magnuson J."/>
            <person name="Mondo S."/>
            <person name="Nolan M."/>
            <person name="Ohm R."/>
            <person name="Pangilinan J."/>
            <person name="Park H.-J."/>
            <person name="Ramirez L."/>
            <person name="Alfaro M."/>
            <person name="Sun H."/>
            <person name="Tritt A."/>
            <person name="Yoshinaga Y."/>
            <person name="Zwiers L.-H."/>
            <person name="Turgeon B."/>
            <person name="Goodwin S."/>
            <person name="Spatafora J."/>
            <person name="Crous P."/>
            <person name="Grigoriev I."/>
        </authorList>
    </citation>
    <scope>NUCLEOTIDE SEQUENCE</scope>
    <source>
        <strain evidence="9">CBS 115976</strain>
    </source>
</reference>
<evidence type="ECO:0000256" key="3">
    <source>
        <dbReference type="ARBA" id="ARBA00022946"/>
    </source>
</evidence>
<dbReference type="InterPro" id="IPR040008">
    <property type="entry name" value="Ribosomal_mL46"/>
</dbReference>
<evidence type="ECO:0000256" key="7">
    <source>
        <dbReference type="ARBA" id="ARBA00035190"/>
    </source>
</evidence>
<evidence type="ECO:0000259" key="8">
    <source>
        <dbReference type="Pfam" id="PF11788"/>
    </source>
</evidence>
<comment type="subcellular location">
    <subcellularLocation>
        <location evidence="1">Mitochondrion</location>
    </subcellularLocation>
</comment>
<dbReference type="PANTHER" id="PTHR13124">
    <property type="entry name" value="39S RIBOSOMAL PROTEIN L46, MITOCHONDRIAL PRECURSOR-RELATED"/>
    <property type="match status" value="1"/>
</dbReference>
<keyword evidence="5" id="KW-0496">Mitochondrion</keyword>
<sequence length="339" mass="38661">MAARRNPSSITSFGSAQTVHQSICRSCSHTIRRRYASTAAAVAEQPTSEAPAPQEAHQLLAGVILSRPPQITRDLHPFEKAFFLYQKRLNERLALPFTRYLYYKKKTPNLLDFRKKLDQRKTPARDIGNYSAYSEHAWHDEPMVGAVEGEIEDVKEKLLTDEQPFPEDEDLDQVVAMEEKVIPDAPMPRTTEADKAGDEKSLNRLLQRTLYLLVKDGKGNWRFPSAPWDGVKKETLRESAERIIRQSAGINMHTWIVSNHPVGHFERPYGQNYITTNEAGATVKGEVTFFMKGRIMMGQADIKESELGVSDFKWLPKESIKEHVHPKYWASVDDILPSR</sequence>
<dbReference type="InterPro" id="IPR033650">
    <property type="entry name" value="Ribosomal_mL46_NUDIX"/>
</dbReference>
<feature type="domain" description="Large ribosomal subunit protein mL46 N-terminal" evidence="8">
    <location>
        <begin position="58"/>
        <end position="194"/>
    </location>
</feature>
<dbReference type="Gene3D" id="3.90.79.10">
    <property type="entry name" value="Nucleoside Triphosphate Pyrophosphohydrolase"/>
    <property type="match status" value="1"/>
</dbReference>
<evidence type="ECO:0000256" key="1">
    <source>
        <dbReference type="ARBA" id="ARBA00004173"/>
    </source>
</evidence>
<dbReference type="CDD" id="cd04661">
    <property type="entry name" value="NUDIX_MRP_L46"/>
    <property type="match status" value="1"/>
</dbReference>
<keyword evidence="4" id="KW-0689">Ribosomal protein</keyword>
<dbReference type="AlphaFoldDB" id="A0A6A6UW10"/>
<evidence type="ECO:0000256" key="4">
    <source>
        <dbReference type="ARBA" id="ARBA00022980"/>
    </source>
</evidence>
<dbReference type="Proteomes" id="UP000799302">
    <property type="component" value="Unassembled WGS sequence"/>
</dbReference>
<dbReference type="Pfam" id="PF11788">
    <property type="entry name" value="MRP-L46"/>
    <property type="match status" value="1"/>
</dbReference>
<keyword evidence="10" id="KW-1185">Reference proteome</keyword>
<evidence type="ECO:0000256" key="6">
    <source>
        <dbReference type="ARBA" id="ARBA00023274"/>
    </source>
</evidence>
<protein>
    <recommendedName>
        <fullName evidence="7">Large ribosomal subunit protein mL46</fullName>
    </recommendedName>
</protein>
<gene>
    <name evidence="9" type="ORF">BT63DRAFT_436197</name>
</gene>
<dbReference type="InterPro" id="IPR015797">
    <property type="entry name" value="NUDIX_hydrolase-like_dom_sf"/>
</dbReference>
<evidence type="ECO:0000256" key="5">
    <source>
        <dbReference type="ARBA" id="ARBA00023128"/>
    </source>
</evidence>
<accession>A0A6A6UW10</accession>
<evidence type="ECO:0000313" key="9">
    <source>
        <dbReference type="EMBL" id="KAF2675258.1"/>
    </source>
</evidence>
<dbReference type="GO" id="GO:0005762">
    <property type="term" value="C:mitochondrial large ribosomal subunit"/>
    <property type="evidence" value="ECO:0007669"/>
    <property type="project" value="TreeGrafter"/>
</dbReference>
<keyword evidence="6" id="KW-0687">Ribonucleoprotein</keyword>
<dbReference type="EMBL" id="MU004230">
    <property type="protein sequence ID" value="KAF2675258.1"/>
    <property type="molecule type" value="Genomic_DNA"/>
</dbReference>
<evidence type="ECO:0000256" key="2">
    <source>
        <dbReference type="ARBA" id="ARBA00009070"/>
    </source>
</evidence>
<dbReference type="InterPro" id="IPR021757">
    <property type="entry name" value="Ribosomal_mL46_N"/>
</dbReference>
<dbReference type="SUPFAM" id="SSF55811">
    <property type="entry name" value="Nudix"/>
    <property type="match status" value="1"/>
</dbReference>
<name>A0A6A6UW10_9PEZI</name>
<keyword evidence="3" id="KW-0809">Transit peptide</keyword>
<dbReference type="PANTHER" id="PTHR13124:SF12">
    <property type="entry name" value="LARGE RIBOSOMAL SUBUNIT PROTEIN ML46"/>
    <property type="match status" value="1"/>
</dbReference>